<evidence type="ECO:0000313" key="3">
    <source>
        <dbReference type="EMBL" id="CAL1158314.1"/>
    </source>
</evidence>
<organism evidence="2">
    <name type="scientific">Cladocopium goreaui</name>
    <dbReference type="NCBI Taxonomy" id="2562237"/>
    <lineage>
        <taxon>Eukaryota</taxon>
        <taxon>Sar</taxon>
        <taxon>Alveolata</taxon>
        <taxon>Dinophyceae</taxon>
        <taxon>Suessiales</taxon>
        <taxon>Symbiodiniaceae</taxon>
        <taxon>Cladocopium</taxon>
    </lineage>
</organism>
<dbReference type="EMBL" id="CAMXCT020003533">
    <property type="protein sequence ID" value="CAL1158314.1"/>
    <property type="molecule type" value="Genomic_DNA"/>
</dbReference>
<evidence type="ECO:0000313" key="4">
    <source>
        <dbReference type="Proteomes" id="UP001152797"/>
    </source>
</evidence>
<feature type="compositionally biased region" description="Basic and acidic residues" evidence="1">
    <location>
        <begin position="1257"/>
        <end position="1267"/>
    </location>
</feature>
<name>A0A9P1D6T3_9DINO</name>
<feature type="compositionally biased region" description="Basic and acidic residues" evidence="1">
    <location>
        <begin position="1309"/>
        <end position="1326"/>
    </location>
</feature>
<comment type="caution">
    <text evidence="2">The sequence shown here is derived from an EMBL/GenBank/DDBJ whole genome shotgun (WGS) entry which is preliminary data.</text>
</comment>
<gene>
    <name evidence="2" type="ORF">C1SCF055_LOCUS30700</name>
</gene>
<protein>
    <submittedName>
        <fullName evidence="2">Uncharacterized protein</fullName>
    </submittedName>
</protein>
<sequence length="1380" mass="152279">MTLADLGRKKFVSQSALSELLKELKSLDELPAATSRSSVKRARDEKMKIHTPVGPLFTTRSLAANDGAGHMPNDYVCKFYAYYWSLIQHGQRGLTREDLWHTVSIVRSNNVGRLQGGVSCLTKVITQLFTPLESGLLLTLHSGRKVFLFGRLRCLIGDEAALKAMWAVKGAAGTLPCLFCWNIVQARSDLHLSDPSGTLVPHTCFDIGQLQLRTDAELAAAALMLSSEKPLRTKKAFETLEQSLGINFNPDGMLFHPDCPLKPIEHTMFDWLHVYLVNGIFQCEINLLLPVLAANGRSHAALCQFMKSFQAPQDQKSNLTGAIKTFEKSKTKDGWKPFASEVLCTYPLLRLFVMDTAFVQEGHILMASSFLLLCRILDLLSMIGKDVQVDAVTLEGLIQRHLTAFKNAHGEDELVPKFHYALHLPPLLRQHGLLISCWTHERKHKSLKLFANQVSNAGTWYEMSVLREVTHSAINCILDFKPSDIRLQKPKPSRKMKCAILELDFLRCMDGAFVATVADIHGLTCHAGDVALLRLDGSMQKSRARGCIDPAEADITHIQALVQAQVDTLGHDESFDRQQVLGVQAENCKRRLRQLKTISAEECFELQDLIFKGPWSAEMKTSMVNILNDASRDEGGTGSEGKQYCPAFVAFLSKSDVQKLNDPDMGNMMKIQVLAERTLNIGFFRPTEPGYKIILAAGCANGMTVQPSENLPFINELKRLVRGGAKKRPKPSPWLLRFPNQPSELPPALLESAYAADDPPVSLQNVAEAAALKASVDLGRYTFLSKDFIHKFSLSHLLTRTKEGGLKDKHGYLMNSEVSPEAMSKFPGSRHHFARYEVNSGDIRVARFRKHAASPAHRTAESMAGGKAPALEEIGGFSPTMSEWKSVISHSKPGAELLPEAAEPTAKAAAKTPKANGSQDPALMANLASGSPGVSSQALCLNGGVWAKHAENVRRFKEQAVSEDAVQLRFLAHKTSLTCNMAAAGEKRLSQGVLNRADLQLGVQAFLRWDPALKEKSAFEMENAREALIFCQPFFKEDRTRSCALACAIMFLTILQMTLDRPGTEPTDCTWTAHLYTRSGQIQPMQEKIEKCPALTSRDLLAGKVGELDSAASFLLGAINAMPHDLLPQAPHFEGCFACLDDLLVHMKFRLHQSIQMGMPGNMQNQMQGMQGMLQMCQMMASNPMLFQMMNMMANSGQQEIPITMIGKRSDRASPSCPGTPASSPKNDSQEQEVPPSEPEAKAAEAPKIPLFDLGAPDEKDLESDLQKKAQSMVASQAKVMERALEERAMKKPATCNPKAKAKSTASKSETKAIKKDQEGGLKMDRKNIHSRTYTAAKLKFLKQGFKLEDAVEKASAVAANELKKHGFVPHPKNRPNKKK</sequence>
<reference evidence="3" key="2">
    <citation type="submission" date="2024-04" db="EMBL/GenBank/DDBJ databases">
        <authorList>
            <person name="Chen Y."/>
            <person name="Shah S."/>
            <person name="Dougan E. K."/>
            <person name="Thang M."/>
            <person name="Chan C."/>
        </authorList>
    </citation>
    <scope>NUCLEOTIDE SEQUENCE [LARGE SCALE GENOMIC DNA]</scope>
</reference>
<proteinExistence type="predicted"/>
<feature type="region of interest" description="Disordered" evidence="1">
    <location>
        <begin position="1287"/>
        <end position="1326"/>
    </location>
</feature>
<accession>A0A9P1D6T3</accession>
<evidence type="ECO:0000256" key="1">
    <source>
        <dbReference type="SAM" id="MobiDB-lite"/>
    </source>
</evidence>
<dbReference type="EMBL" id="CAMXCT030003533">
    <property type="protein sequence ID" value="CAL4792251.1"/>
    <property type="molecule type" value="Genomic_DNA"/>
</dbReference>
<evidence type="ECO:0000313" key="2">
    <source>
        <dbReference type="EMBL" id="CAI4004939.1"/>
    </source>
</evidence>
<reference evidence="2" key="1">
    <citation type="submission" date="2022-10" db="EMBL/GenBank/DDBJ databases">
        <authorList>
            <person name="Chen Y."/>
            <person name="Dougan E. K."/>
            <person name="Chan C."/>
            <person name="Rhodes N."/>
            <person name="Thang M."/>
        </authorList>
    </citation>
    <scope>NUCLEOTIDE SEQUENCE</scope>
</reference>
<dbReference type="EMBL" id="CAMXCT010003533">
    <property type="protein sequence ID" value="CAI4004939.1"/>
    <property type="molecule type" value="Genomic_DNA"/>
</dbReference>
<dbReference type="Proteomes" id="UP001152797">
    <property type="component" value="Unassembled WGS sequence"/>
</dbReference>
<keyword evidence="4" id="KW-1185">Reference proteome</keyword>
<feature type="region of interest" description="Disordered" evidence="1">
    <location>
        <begin position="1209"/>
        <end position="1267"/>
    </location>
</feature>